<sequence>MLKDTFTDTLDTRGHLCPMPVLKARKKLESMQAGDILQVAATDPATVRDIPSFCGLAHHTLVYAYEEGQTFYFLIKKGQDASD</sequence>
<dbReference type="AlphaFoldDB" id="A0A919E5S8"/>
<organism evidence="3 4">
    <name type="scientific">Kordiimonas sediminis</name>
    <dbReference type="NCBI Taxonomy" id="1735581"/>
    <lineage>
        <taxon>Bacteria</taxon>
        <taxon>Pseudomonadati</taxon>
        <taxon>Pseudomonadota</taxon>
        <taxon>Alphaproteobacteria</taxon>
        <taxon>Kordiimonadales</taxon>
        <taxon>Kordiimonadaceae</taxon>
        <taxon>Kordiimonas</taxon>
    </lineage>
</organism>
<dbReference type="CDD" id="cd00291">
    <property type="entry name" value="SirA_YedF_YeeD"/>
    <property type="match status" value="1"/>
</dbReference>
<gene>
    <name evidence="3" type="primary">tusA</name>
    <name evidence="3" type="ORF">GCM10017044_08940</name>
</gene>
<dbReference type="InterPro" id="IPR036868">
    <property type="entry name" value="TusA-like_sf"/>
</dbReference>
<dbReference type="Proteomes" id="UP000630923">
    <property type="component" value="Unassembled WGS sequence"/>
</dbReference>
<reference evidence="3" key="1">
    <citation type="journal article" date="2014" name="Int. J. Syst. Evol. Microbiol.">
        <title>Complete genome sequence of Corynebacterium casei LMG S-19264T (=DSM 44701T), isolated from a smear-ripened cheese.</title>
        <authorList>
            <consortium name="US DOE Joint Genome Institute (JGI-PGF)"/>
            <person name="Walter F."/>
            <person name="Albersmeier A."/>
            <person name="Kalinowski J."/>
            <person name="Ruckert C."/>
        </authorList>
    </citation>
    <scope>NUCLEOTIDE SEQUENCE</scope>
    <source>
        <strain evidence="3">KCTC 42590</strain>
    </source>
</reference>
<dbReference type="RefSeq" id="WP_191250340.1">
    <property type="nucleotide sequence ID" value="NZ_BNCI01000001.1"/>
</dbReference>
<reference evidence="3" key="2">
    <citation type="submission" date="2020-09" db="EMBL/GenBank/DDBJ databases">
        <authorList>
            <person name="Sun Q."/>
            <person name="Kim S."/>
        </authorList>
    </citation>
    <scope>NUCLEOTIDE SEQUENCE</scope>
    <source>
        <strain evidence="3">KCTC 42590</strain>
    </source>
</reference>
<dbReference type="PANTHER" id="PTHR33279:SF2">
    <property type="entry name" value="SULFUR CARRIER PROTEIN TUSA"/>
    <property type="match status" value="1"/>
</dbReference>
<evidence type="ECO:0000256" key="1">
    <source>
        <dbReference type="ARBA" id="ARBA00008984"/>
    </source>
</evidence>
<dbReference type="NCBIfam" id="NF001423">
    <property type="entry name" value="PRK00299.1"/>
    <property type="match status" value="1"/>
</dbReference>
<evidence type="ECO:0000313" key="4">
    <source>
        <dbReference type="Proteomes" id="UP000630923"/>
    </source>
</evidence>
<evidence type="ECO:0000313" key="3">
    <source>
        <dbReference type="EMBL" id="GHF16803.1"/>
    </source>
</evidence>
<name>A0A919E5S8_9PROT</name>
<dbReference type="Gene3D" id="3.30.110.40">
    <property type="entry name" value="TusA-like domain"/>
    <property type="match status" value="1"/>
</dbReference>
<dbReference type="Pfam" id="PF01206">
    <property type="entry name" value="TusA"/>
    <property type="match status" value="1"/>
</dbReference>
<evidence type="ECO:0000259" key="2">
    <source>
        <dbReference type="PROSITE" id="PS01148"/>
    </source>
</evidence>
<protein>
    <submittedName>
        <fullName evidence="3">Sulfurtransferase TusA</fullName>
    </submittedName>
</protein>
<keyword evidence="4" id="KW-1185">Reference proteome</keyword>
<dbReference type="EMBL" id="BNCI01000001">
    <property type="protein sequence ID" value="GHF16803.1"/>
    <property type="molecule type" value="Genomic_DNA"/>
</dbReference>
<dbReference type="PANTHER" id="PTHR33279">
    <property type="entry name" value="SULFUR CARRIER PROTEIN YEDF-RELATED"/>
    <property type="match status" value="1"/>
</dbReference>
<dbReference type="InterPro" id="IPR001455">
    <property type="entry name" value="TusA-like"/>
</dbReference>
<dbReference type="PROSITE" id="PS01148">
    <property type="entry name" value="UPF0033"/>
    <property type="match status" value="1"/>
</dbReference>
<feature type="domain" description="UPF0033" evidence="2">
    <location>
        <begin position="10"/>
        <end position="34"/>
    </location>
</feature>
<proteinExistence type="inferred from homology"/>
<dbReference type="SUPFAM" id="SSF64307">
    <property type="entry name" value="SirA-like"/>
    <property type="match status" value="1"/>
</dbReference>
<comment type="caution">
    <text evidence="3">The sequence shown here is derived from an EMBL/GenBank/DDBJ whole genome shotgun (WGS) entry which is preliminary data.</text>
</comment>
<accession>A0A919E5S8</accession>
<comment type="similarity">
    <text evidence="1">Belongs to the sulfur carrier protein TusA family.</text>
</comment>